<dbReference type="Proteomes" id="UP000501063">
    <property type="component" value="Chromosome"/>
</dbReference>
<organism evidence="9 10">
    <name type="scientific">Pseudomonas nitroreducens</name>
    <dbReference type="NCBI Taxonomy" id="46680"/>
    <lineage>
        <taxon>Bacteria</taxon>
        <taxon>Pseudomonadati</taxon>
        <taxon>Pseudomonadota</taxon>
        <taxon>Gammaproteobacteria</taxon>
        <taxon>Pseudomonadales</taxon>
        <taxon>Pseudomonadaceae</taxon>
        <taxon>Pseudomonas</taxon>
    </lineage>
</organism>
<evidence type="ECO:0000313" key="10">
    <source>
        <dbReference type="Proteomes" id="UP000501063"/>
    </source>
</evidence>
<reference evidence="9 10" key="1">
    <citation type="submission" date="2020-02" db="EMBL/GenBank/DDBJ databases">
        <title>Integrative conjugative elements (ICEs) and plasmids drive adaptation of Pseudomonas nitroreducens strain HBP1 to wastewater environment.</title>
        <authorList>
            <person name="Sentchilo V."/>
            <person name="Carraro N."/>
            <person name="Bertelli C."/>
            <person name="van der Meer J.R."/>
        </authorList>
    </citation>
    <scope>NUCLEOTIDE SEQUENCE [LARGE SCALE GENOMIC DNA]</scope>
    <source>
        <strain evidence="9 10">HBP1</strain>
    </source>
</reference>
<gene>
    <name evidence="9" type="ORF">G5B91_28840</name>
</gene>
<comment type="catalytic activity">
    <reaction evidence="1">
        <text>GDP-alpha-D-mannose + H2O = alpha-D-mannose 1-phosphate + GMP + 2 H(+)</text>
        <dbReference type="Rhea" id="RHEA:27978"/>
        <dbReference type="ChEBI" id="CHEBI:15377"/>
        <dbReference type="ChEBI" id="CHEBI:15378"/>
        <dbReference type="ChEBI" id="CHEBI:57527"/>
        <dbReference type="ChEBI" id="CHEBI:58115"/>
        <dbReference type="ChEBI" id="CHEBI:58409"/>
    </reaction>
</comment>
<evidence type="ECO:0000256" key="2">
    <source>
        <dbReference type="ARBA" id="ARBA00001946"/>
    </source>
</evidence>
<dbReference type="PROSITE" id="PS51462">
    <property type="entry name" value="NUDIX"/>
    <property type="match status" value="1"/>
</dbReference>
<evidence type="ECO:0000256" key="5">
    <source>
        <dbReference type="ARBA" id="ARBA00022801"/>
    </source>
</evidence>
<evidence type="ECO:0000256" key="3">
    <source>
        <dbReference type="ARBA" id="ARBA00007275"/>
    </source>
</evidence>
<evidence type="ECO:0000256" key="4">
    <source>
        <dbReference type="ARBA" id="ARBA00016377"/>
    </source>
</evidence>
<accession>A0A6G6J449</accession>
<dbReference type="InterPro" id="IPR000086">
    <property type="entry name" value="NUDIX_hydrolase_dom"/>
</dbReference>
<dbReference type="AlphaFoldDB" id="A0A6G6J449"/>
<dbReference type="PANTHER" id="PTHR11839">
    <property type="entry name" value="UDP/ADP-SUGAR PYROPHOSPHATASE"/>
    <property type="match status" value="1"/>
</dbReference>
<dbReference type="EMBL" id="CP049140">
    <property type="protein sequence ID" value="QIE90042.1"/>
    <property type="molecule type" value="Genomic_DNA"/>
</dbReference>
<sequence length="193" mass="21922">MDTLPHSDEPSEWLFGSRTFNLRRDSLRWPGRDEPETAYVLEYPDWVNATALTRDGELLLVRQYRHGVRGWVVELPGGWVKPDDADREHAIRRELLEETGYVFDQVEPLLSLSPNPGTHDNLLHAFLATGGQRVREPQPDDDEHIVVLTLPLAEVQTRLLDGSLLDNGHLSCLLLGLLRLGRLRFGFPEGDLT</sequence>
<comment type="cofactor">
    <cofactor evidence="2">
        <name>Mg(2+)</name>
        <dbReference type="ChEBI" id="CHEBI:18420"/>
    </cofactor>
</comment>
<proteinExistence type="inferred from homology"/>
<evidence type="ECO:0000256" key="1">
    <source>
        <dbReference type="ARBA" id="ARBA00000847"/>
    </source>
</evidence>
<dbReference type="GO" id="GO:0019693">
    <property type="term" value="P:ribose phosphate metabolic process"/>
    <property type="evidence" value="ECO:0007669"/>
    <property type="project" value="TreeGrafter"/>
</dbReference>
<protein>
    <recommendedName>
        <fullName evidence="4">GDP-mannose pyrophosphatase</fullName>
    </recommendedName>
    <alternativeName>
        <fullName evidence="6">GDP-mannose hydrolase</fullName>
    </alternativeName>
    <alternativeName>
        <fullName evidence="7">GDPMK</fullName>
    </alternativeName>
</protein>
<evidence type="ECO:0000256" key="7">
    <source>
        <dbReference type="ARBA" id="ARBA00032272"/>
    </source>
</evidence>
<dbReference type="InterPro" id="IPR015797">
    <property type="entry name" value="NUDIX_hydrolase-like_dom_sf"/>
</dbReference>
<keyword evidence="5 9" id="KW-0378">Hydrolase</keyword>
<dbReference type="GO" id="GO:0006753">
    <property type="term" value="P:nucleoside phosphate metabolic process"/>
    <property type="evidence" value="ECO:0007669"/>
    <property type="project" value="TreeGrafter"/>
</dbReference>
<evidence type="ECO:0000259" key="8">
    <source>
        <dbReference type="PROSITE" id="PS51462"/>
    </source>
</evidence>
<evidence type="ECO:0000313" key="9">
    <source>
        <dbReference type="EMBL" id="QIE90042.1"/>
    </source>
</evidence>
<feature type="domain" description="Nudix hydrolase" evidence="8">
    <location>
        <begin position="42"/>
        <end position="178"/>
    </location>
</feature>
<dbReference type="PANTHER" id="PTHR11839:SF18">
    <property type="entry name" value="NUDIX HYDROLASE DOMAIN-CONTAINING PROTEIN"/>
    <property type="match status" value="1"/>
</dbReference>
<dbReference type="Pfam" id="PF00293">
    <property type="entry name" value="NUDIX"/>
    <property type="match status" value="1"/>
</dbReference>
<dbReference type="KEGG" id="pnt:G5B91_28840"/>
<comment type="similarity">
    <text evidence="3">Belongs to the Nudix hydrolase family. NudK subfamily.</text>
</comment>
<dbReference type="RefSeq" id="WP_024766172.1">
    <property type="nucleotide sequence ID" value="NZ_CP049140.1"/>
</dbReference>
<name>A0A6G6J449_PSENT</name>
<dbReference type="SUPFAM" id="SSF55811">
    <property type="entry name" value="Nudix"/>
    <property type="match status" value="1"/>
</dbReference>
<dbReference type="Gene3D" id="3.90.79.10">
    <property type="entry name" value="Nucleoside Triphosphate Pyrophosphohydrolase"/>
    <property type="match status" value="1"/>
</dbReference>
<evidence type="ECO:0000256" key="6">
    <source>
        <dbReference type="ARBA" id="ARBA00032162"/>
    </source>
</evidence>
<dbReference type="GO" id="GO:0016787">
    <property type="term" value="F:hydrolase activity"/>
    <property type="evidence" value="ECO:0007669"/>
    <property type="project" value="UniProtKB-KW"/>
</dbReference>
<dbReference type="CDD" id="cd03424">
    <property type="entry name" value="NUDIX_ADPRase_Nudt5_UGPPase_Nudt14"/>
    <property type="match status" value="1"/>
</dbReference>